<evidence type="ECO:0000256" key="1">
    <source>
        <dbReference type="SAM" id="Phobius"/>
    </source>
</evidence>
<gene>
    <name evidence="4" type="ORF">FHS31_002501</name>
</gene>
<accession>A0ABX0TWS9</accession>
<feature type="domain" description="Glycosyltransferase 2-like" evidence="2">
    <location>
        <begin position="7"/>
        <end position="135"/>
    </location>
</feature>
<name>A0ABX0TWS9_9SPHN</name>
<evidence type="ECO:0000313" key="5">
    <source>
        <dbReference type="Proteomes" id="UP000727456"/>
    </source>
</evidence>
<dbReference type="Pfam" id="PF00535">
    <property type="entry name" value="Glycos_transf_2"/>
    <property type="match status" value="1"/>
</dbReference>
<dbReference type="PANTHER" id="PTHR43179:SF7">
    <property type="entry name" value="RHAMNOSYLTRANSFERASE WBBL"/>
    <property type="match status" value="1"/>
</dbReference>
<reference evidence="4 5" key="1">
    <citation type="submission" date="2020-03" db="EMBL/GenBank/DDBJ databases">
        <title>Genomic Encyclopedia of Type Strains, Phase III (KMG-III): the genomes of soil and plant-associated and newly described type strains.</title>
        <authorList>
            <person name="Whitman W."/>
        </authorList>
    </citation>
    <scope>NUCLEOTIDE SEQUENCE [LARGE SCALE GENOMIC DNA]</scope>
    <source>
        <strain evidence="4 5">CECT 8804</strain>
    </source>
</reference>
<dbReference type="SUPFAM" id="SSF53448">
    <property type="entry name" value="Nucleotide-diphospho-sugar transferases"/>
    <property type="match status" value="1"/>
</dbReference>
<dbReference type="Gene3D" id="3.90.550.10">
    <property type="entry name" value="Spore Coat Polysaccharide Biosynthesis Protein SpsA, Chain A"/>
    <property type="match status" value="1"/>
</dbReference>
<sequence>MNRRIAVVIVNYRTSDLALRALASLEAERAREPDLEVIIVDGGSGDGSADRLRAGLSDPRYEGWASLLPLEINGGFGWANNQAMLRLLQADEPPDYIHLLNPDTEIAPGAVSYLADTLDDCPKCGAVGSLLLEPDGSASGSAFTFPTIRRELARGAKLAPFDWLLGVAPFQAEQPAGDVDWVTGASVMFRARALRQAGLFDTGFFLYFEEVELMARLRRVGWSIRHNPASRVSHVGGAATGVNGSRPVSGRPALPVYWYESRRRYFTRRHGRTVALIASLTWLIGHASLILRRWLGSGRHHPLVLHDGRRLIRYGLIPKGAARAVPKWSDAPGTPPAWMA</sequence>
<organism evidence="4 5">
    <name type="scientific">Sphingomonas vulcanisoli</name>
    <dbReference type="NCBI Taxonomy" id="1658060"/>
    <lineage>
        <taxon>Bacteria</taxon>
        <taxon>Pseudomonadati</taxon>
        <taxon>Pseudomonadota</taxon>
        <taxon>Alphaproteobacteria</taxon>
        <taxon>Sphingomonadales</taxon>
        <taxon>Sphingomonadaceae</taxon>
        <taxon>Sphingomonas</taxon>
    </lineage>
</organism>
<evidence type="ECO:0000259" key="2">
    <source>
        <dbReference type="Pfam" id="PF00535"/>
    </source>
</evidence>
<proteinExistence type="predicted"/>
<evidence type="ECO:0000313" key="4">
    <source>
        <dbReference type="EMBL" id="NIJ08877.1"/>
    </source>
</evidence>
<dbReference type="InterPro" id="IPR001173">
    <property type="entry name" value="Glyco_trans_2-like"/>
</dbReference>
<dbReference type="Pfam" id="PF13632">
    <property type="entry name" value="Glyco_trans_2_3"/>
    <property type="match status" value="1"/>
</dbReference>
<feature type="domain" description="Glycosyltransferase 2-like" evidence="3">
    <location>
        <begin position="154"/>
        <end position="255"/>
    </location>
</feature>
<keyword evidence="5" id="KW-1185">Reference proteome</keyword>
<protein>
    <recommendedName>
        <fullName evidence="2 3">Glycosyltransferase 2-like domain-containing protein</fullName>
    </recommendedName>
</protein>
<dbReference type="InterPro" id="IPR029044">
    <property type="entry name" value="Nucleotide-diphossugar_trans"/>
</dbReference>
<dbReference type="Proteomes" id="UP000727456">
    <property type="component" value="Unassembled WGS sequence"/>
</dbReference>
<dbReference type="PANTHER" id="PTHR43179">
    <property type="entry name" value="RHAMNOSYLTRANSFERASE WBBL"/>
    <property type="match status" value="1"/>
</dbReference>
<evidence type="ECO:0000259" key="3">
    <source>
        <dbReference type="Pfam" id="PF13632"/>
    </source>
</evidence>
<keyword evidence="1" id="KW-0812">Transmembrane</keyword>
<comment type="caution">
    <text evidence="4">The sequence shown here is derived from an EMBL/GenBank/DDBJ whole genome shotgun (WGS) entry which is preliminary data.</text>
</comment>
<feature type="transmembrane region" description="Helical" evidence="1">
    <location>
        <begin position="273"/>
        <end position="295"/>
    </location>
</feature>
<dbReference type="CDD" id="cd04186">
    <property type="entry name" value="GT_2_like_c"/>
    <property type="match status" value="1"/>
</dbReference>
<keyword evidence="1" id="KW-1133">Transmembrane helix</keyword>
<keyword evidence="1" id="KW-0472">Membrane</keyword>
<dbReference type="EMBL" id="JAAOZC010000006">
    <property type="protein sequence ID" value="NIJ08877.1"/>
    <property type="molecule type" value="Genomic_DNA"/>
</dbReference>
<dbReference type="RefSeq" id="WP_167073953.1">
    <property type="nucleotide sequence ID" value="NZ_JAAOZC010000006.1"/>
</dbReference>